<dbReference type="SUPFAM" id="SSF140657">
    <property type="entry name" value="Hyaluronidase post-catalytic domain-like"/>
    <property type="match status" value="1"/>
</dbReference>
<dbReference type="InterPro" id="IPR051822">
    <property type="entry name" value="Glycosyl_Hydrolase_84"/>
</dbReference>
<keyword evidence="7" id="KW-1185">Reference proteome</keyword>
<keyword evidence="2 3" id="KW-0326">Glycosidase</keyword>
<evidence type="ECO:0000256" key="2">
    <source>
        <dbReference type="ARBA" id="ARBA00023295"/>
    </source>
</evidence>
<evidence type="ECO:0008006" key="8">
    <source>
        <dbReference type="Google" id="ProtNLM"/>
    </source>
</evidence>
<feature type="domain" description="GH84" evidence="5">
    <location>
        <begin position="185"/>
        <end position="465"/>
    </location>
</feature>
<protein>
    <recommendedName>
        <fullName evidence="8">Beta-N-acetylhexosaminidase</fullName>
    </recommendedName>
</protein>
<evidence type="ECO:0000256" key="3">
    <source>
        <dbReference type="PROSITE-ProRule" id="PRU01353"/>
    </source>
</evidence>
<feature type="domain" description="F5/8 type C" evidence="4">
    <location>
        <begin position="663"/>
        <end position="741"/>
    </location>
</feature>
<dbReference type="PANTHER" id="PTHR13170:SF16">
    <property type="entry name" value="PROTEIN O-GLCNACASE"/>
    <property type="match status" value="1"/>
</dbReference>
<evidence type="ECO:0000259" key="4">
    <source>
        <dbReference type="PROSITE" id="PS50022"/>
    </source>
</evidence>
<comment type="caution">
    <text evidence="6">The sequence shown here is derived from an EMBL/GenBank/DDBJ whole genome shotgun (WGS) entry which is preliminary data.</text>
</comment>
<organism evidence="6 7">
    <name type="scientific">Virgibacillus litoralis</name>
    <dbReference type="NCBI Taxonomy" id="578221"/>
    <lineage>
        <taxon>Bacteria</taxon>
        <taxon>Bacillati</taxon>
        <taxon>Bacillota</taxon>
        <taxon>Bacilli</taxon>
        <taxon>Bacillales</taxon>
        <taxon>Bacillaceae</taxon>
        <taxon>Virgibacillus</taxon>
    </lineage>
</organism>
<dbReference type="RefSeq" id="WP_342453650.1">
    <property type="nucleotide sequence ID" value="NZ_JAGGKK010000016.1"/>
</dbReference>
<sequence length="1013" mass="114188">MTSRSKKFFLLGISLLLLIPFLPGSYVDAEEHKLKINPSPQEMEVLGEGFPLTPVVGIVVGEGTDDAAIREVEQALKEADVKRIIRKSSDEPAPDTPVTIWIGGPDENQASLDILQQLDVDGPEMLNDEGHVLVSKYTDKKRIVLAGKNKAGTFYAAQTFEQLIQEKQGRDWIPAVEIRDWPEMAMRGSIEGFYGPPWSHEDRLNQIEFYSEHKMNEYIYAPKDDPYHREDWREPYPEDELDQLGELVDKANQNHVEFTFSLSPGNTVCYSGDRDFELLMDKMEAVWDLGVRSYAIFLDDISYELHCEQDQEKFGDDENPTAAAQAYLLNRFNEEFIQTHEGAKPLITVPTDYAGNDSTVYRERFAKLADEDIVVMWTGSAVVPEKIGSDEAEQVSRIFKHDLLIWDNYPVNDYDRNRLFLGPLVNRDSTLADHGVIGLTANPMNEAEASKIPLYTIADYTWNPKAYDPHESWKSSIESFGGDVSEALKTFAENNYSSPINGSESLTLRPLIQQFWDSYEGVITNGVSQELLEEFAQLEKAPDKLQNNLDNQNFLDEVAPYLEKSELYGKAGKAAVKMLMAQEEDNGESAWTERLILQKALKDADDISQKVAEGVIKPFLTNAIQKNNEWFGIKASRGTSTLGTYQDYSLSNMTDEDLNTYYWSNEAAKTGDAVGIDLGDRFTVESIELLMGTGEKSADYIHHGVLEYSLDGENWTALTEKHNQAEIQAETEGIEARYIRFRAIEDQVSWVQVREFDVKIEGEIETLPLTTMGTYQNYASSNMIDGDNNTIYWSGEHVNTNDAVGIDLGETYTVDSIEVLMGSKGSPDDYIDHGALEYSVDGENWTTLTERRDQQEVSLDTDNIQARYIRYRALSDQDNWLQVREFYVQSNKGTDNVSGGPPAADGTSLSDLADDSLSSAYQAKRTPEAGESIVLTYPKQRMLQELIILQGEQPQAKATIQIEKQDGEWLSVGTLSGIYSKVEAGFETNKIRLNWQESSEAPTIYEVIPKWDN</sequence>
<dbReference type="InterPro" id="IPR008979">
    <property type="entry name" value="Galactose-bd-like_sf"/>
</dbReference>
<proteinExistence type="inferred from homology"/>
<dbReference type="PANTHER" id="PTHR13170">
    <property type="entry name" value="O-GLCNACASE"/>
    <property type="match status" value="1"/>
</dbReference>
<evidence type="ECO:0000259" key="5">
    <source>
        <dbReference type="PROSITE" id="PS52009"/>
    </source>
</evidence>
<gene>
    <name evidence="6" type="ORF">J2Z82_002887</name>
</gene>
<dbReference type="InterPro" id="IPR029018">
    <property type="entry name" value="Hex-like_dom2"/>
</dbReference>
<dbReference type="SUPFAM" id="SSF55545">
    <property type="entry name" value="beta-N-acetylhexosaminidase-like domain"/>
    <property type="match status" value="1"/>
</dbReference>
<dbReference type="Gene3D" id="3.30.379.10">
    <property type="entry name" value="Chitobiase/beta-hexosaminidase domain 2-like"/>
    <property type="match status" value="1"/>
</dbReference>
<evidence type="ECO:0000313" key="6">
    <source>
        <dbReference type="EMBL" id="MBP1949931.1"/>
    </source>
</evidence>
<dbReference type="InterPro" id="IPR011496">
    <property type="entry name" value="O-GlcNAcase_cat"/>
</dbReference>
<name>A0ABS4HG86_9BACI</name>
<dbReference type="SUPFAM" id="SSF49785">
    <property type="entry name" value="Galactose-binding domain-like"/>
    <property type="match status" value="2"/>
</dbReference>
<dbReference type="Pfam" id="PF07555">
    <property type="entry name" value="NAGidase"/>
    <property type="match status" value="1"/>
</dbReference>
<dbReference type="PROSITE" id="PS50022">
    <property type="entry name" value="FA58C_3"/>
    <property type="match status" value="2"/>
</dbReference>
<accession>A0ABS4HG86</accession>
<dbReference type="Gene3D" id="1.20.58.460">
    <property type="entry name" value="Hyaluronidase post-catalytic domain-like"/>
    <property type="match status" value="1"/>
</dbReference>
<reference evidence="6 7" key="1">
    <citation type="submission" date="2021-03" db="EMBL/GenBank/DDBJ databases">
        <title>Genomic Encyclopedia of Type Strains, Phase IV (KMG-IV): sequencing the most valuable type-strain genomes for metagenomic binning, comparative biology and taxonomic classification.</title>
        <authorList>
            <person name="Goeker M."/>
        </authorList>
    </citation>
    <scope>NUCLEOTIDE SEQUENCE [LARGE SCALE GENOMIC DNA]</scope>
    <source>
        <strain evidence="6 7">DSM 21085</strain>
    </source>
</reference>
<dbReference type="InterPro" id="IPR000421">
    <property type="entry name" value="FA58C"/>
</dbReference>
<evidence type="ECO:0000313" key="7">
    <source>
        <dbReference type="Proteomes" id="UP001519328"/>
    </source>
</evidence>
<comment type="similarity">
    <text evidence="3">Belongs to the glycosyl hydrolase 84 family.</text>
</comment>
<feature type="domain" description="F5/8 type C" evidence="4">
    <location>
        <begin position="753"/>
        <end position="891"/>
    </location>
</feature>
<dbReference type="InterPro" id="IPR049019">
    <property type="entry name" value="NagJ-like_helical"/>
</dbReference>
<dbReference type="PROSITE" id="PS52009">
    <property type="entry name" value="GH84"/>
    <property type="match status" value="1"/>
</dbReference>
<dbReference type="EMBL" id="JAGGKK010000016">
    <property type="protein sequence ID" value="MBP1949931.1"/>
    <property type="molecule type" value="Genomic_DNA"/>
</dbReference>
<dbReference type="InterPro" id="IPR015882">
    <property type="entry name" value="HEX_bac_N"/>
</dbReference>
<dbReference type="Proteomes" id="UP001519328">
    <property type="component" value="Unassembled WGS sequence"/>
</dbReference>
<evidence type="ECO:0000256" key="1">
    <source>
        <dbReference type="ARBA" id="ARBA00022801"/>
    </source>
</evidence>
<dbReference type="InterPro" id="IPR017853">
    <property type="entry name" value="GH"/>
</dbReference>
<feature type="active site" description="Proton donor" evidence="3">
    <location>
        <position position="300"/>
    </location>
</feature>
<dbReference type="Gene3D" id="2.60.120.260">
    <property type="entry name" value="Galactose-binding domain-like"/>
    <property type="match status" value="2"/>
</dbReference>
<dbReference type="Pfam" id="PF02838">
    <property type="entry name" value="Glyco_hydro_20b"/>
    <property type="match status" value="1"/>
</dbReference>
<dbReference type="SUPFAM" id="SSF51445">
    <property type="entry name" value="(Trans)glycosidases"/>
    <property type="match status" value="1"/>
</dbReference>
<dbReference type="Gene3D" id="3.20.20.80">
    <property type="entry name" value="Glycosidases"/>
    <property type="match status" value="1"/>
</dbReference>
<dbReference type="Pfam" id="PF21774">
    <property type="entry name" value="NagJ_C"/>
    <property type="match status" value="1"/>
</dbReference>
<dbReference type="Pfam" id="PF00754">
    <property type="entry name" value="F5_F8_type_C"/>
    <property type="match status" value="2"/>
</dbReference>
<keyword evidence="1 3" id="KW-0378">Hydrolase</keyword>